<dbReference type="Pfam" id="PF00677">
    <property type="entry name" value="Lum_binding"/>
    <property type="match status" value="2"/>
</dbReference>
<comment type="caution">
    <text evidence="12">The sequence shown here is derived from an EMBL/GenBank/DDBJ whole genome shotgun (WGS) entry which is preliminary data.</text>
</comment>
<comment type="catalytic activity">
    <reaction evidence="1">
        <text>2 6,7-dimethyl-8-(1-D-ribityl)lumazine + H(+) = 5-amino-6-(D-ribitylamino)uracil + riboflavin</text>
        <dbReference type="Rhea" id="RHEA:20772"/>
        <dbReference type="ChEBI" id="CHEBI:15378"/>
        <dbReference type="ChEBI" id="CHEBI:15934"/>
        <dbReference type="ChEBI" id="CHEBI:57986"/>
        <dbReference type="ChEBI" id="CHEBI:58201"/>
        <dbReference type="EC" id="2.5.1.9"/>
    </reaction>
</comment>
<dbReference type="NCBIfam" id="NF009566">
    <property type="entry name" value="PRK13020.1"/>
    <property type="match status" value="1"/>
</dbReference>
<proteinExistence type="predicted"/>
<gene>
    <name evidence="12" type="primary">ribE</name>
    <name evidence="12" type="ORF">H9650_16615</name>
</gene>
<name>A0ABR8RDC6_9BACI</name>
<protein>
    <recommendedName>
        <fullName evidence="5 9">Riboflavin synthase</fullName>
        <ecNumber evidence="4 9">2.5.1.9</ecNumber>
    </recommendedName>
</protein>
<evidence type="ECO:0000256" key="2">
    <source>
        <dbReference type="ARBA" id="ARBA00002803"/>
    </source>
</evidence>
<feature type="domain" description="Lumazine-binding" evidence="11">
    <location>
        <begin position="97"/>
        <end position="193"/>
    </location>
</feature>
<organism evidence="12 13">
    <name type="scientific">Psychrobacillus faecigallinarum</name>
    <dbReference type="NCBI Taxonomy" id="2762235"/>
    <lineage>
        <taxon>Bacteria</taxon>
        <taxon>Bacillati</taxon>
        <taxon>Bacillota</taxon>
        <taxon>Bacilli</taxon>
        <taxon>Bacillales</taxon>
        <taxon>Bacillaceae</taxon>
        <taxon>Psychrobacillus</taxon>
    </lineage>
</organism>
<keyword evidence="7 12" id="KW-0808">Transferase</keyword>
<evidence type="ECO:0000313" key="13">
    <source>
        <dbReference type="Proteomes" id="UP000640786"/>
    </source>
</evidence>
<comment type="function">
    <text evidence="2">Catalyzes the dismutation of two molecules of 6,7-dimethyl-8-ribityllumazine, resulting in the formation of riboflavin and 5-amino-6-(D-ribitylamino)uracil.</text>
</comment>
<dbReference type="GO" id="GO:0004746">
    <property type="term" value="F:riboflavin synthase activity"/>
    <property type="evidence" value="ECO:0007669"/>
    <property type="project" value="UniProtKB-EC"/>
</dbReference>
<dbReference type="PROSITE" id="PS51177">
    <property type="entry name" value="LUMAZINE_BIND"/>
    <property type="match status" value="2"/>
</dbReference>
<feature type="repeat" description="Lumazine-binding" evidence="10">
    <location>
        <begin position="1"/>
        <end position="96"/>
    </location>
</feature>
<sequence length="211" mass="22720">MFTGIIEELGAVQQMNMSTQSMEISIGASKILEDVQLGDSIAVNGVCLTVKKFTNDLFVADVMPETVKSTSLQQLKKGSTVNLERAMSANGRFGGHIVSGHVDGVATILRKRPASNAVYIDLAMPKELLFNCLMKGSITIDGTSLTIFNVTDSIITVSLIPHTFKETVLGLKQTGEIVNIETDLIGKYVAKHLANQNTGKVTVDFLQKAGF</sequence>
<dbReference type="SUPFAM" id="SSF63380">
    <property type="entry name" value="Riboflavin synthase domain-like"/>
    <property type="match status" value="2"/>
</dbReference>
<reference evidence="12 13" key="1">
    <citation type="submission" date="2020-08" db="EMBL/GenBank/DDBJ databases">
        <title>A Genomic Blueprint of the Chicken Gut Microbiome.</title>
        <authorList>
            <person name="Gilroy R."/>
            <person name="Ravi A."/>
            <person name="Getino M."/>
            <person name="Pursley I."/>
            <person name="Horton D.L."/>
            <person name="Alikhan N.-F."/>
            <person name="Baker D."/>
            <person name="Gharbi K."/>
            <person name="Hall N."/>
            <person name="Watson M."/>
            <person name="Adriaenssens E.M."/>
            <person name="Foster-Nyarko E."/>
            <person name="Jarju S."/>
            <person name="Secka A."/>
            <person name="Antonio M."/>
            <person name="Oren A."/>
            <person name="Chaudhuri R."/>
            <person name="La Ragione R.M."/>
            <person name="Hildebrand F."/>
            <person name="Pallen M.J."/>
        </authorList>
    </citation>
    <scope>NUCLEOTIDE SEQUENCE [LARGE SCALE GENOMIC DNA]</scope>
    <source>
        <strain evidence="12 13">Sa2BUA9</strain>
    </source>
</reference>
<evidence type="ECO:0000256" key="10">
    <source>
        <dbReference type="PROSITE-ProRule" id="PRU00524"/>
    </source>
</evidence>
<evidence type="ECO:0000259" key="11">
    <source>
        <dbReference type="PROSITE" id="PS51177"/>
    </source>
</evidence>
<comment type="pathway">
    <text evidence="3">Cofactor biosynthesis; riboflavin biosynthesis; riboflavin from 2-hydroxy-3-oxobutyl phosphate and 5-amino-6-(D-ribitylamino)uracil: step 2/2.</text>
</comment>
<evidence type="ECO:0000313" key="12">
    <source>
        <dbReference type="EMBL" id="MBD7945734.1"/>
    </source>
</evidence>
<dbReference type="PANTHER" id="PTHR21098">
    <property type="entry name" value="RIBOFLAVIN SYNTHASE ALPHA CHAIN"/>
    <property type="match status" value="1"/>
</dbReference>
<dbReference type="RefSeq" id="WP_191697675.1">
    <property type="nucleotide sequence ID" value="NZ_JACSQO010000010.1"/>
</dbReference>
<dbReference type="NCBIfam" id="TIGR00187">
    <property type="entry name" value="ribE"/>
    <property type="match status" value="1"/>
</dbReference>
<evidence type="ECO:0000256" key="8">
    <source>
        <dbReference type="ARBA" id="ARBA00022737"/>
    </source>
</evidence>
<dbReference type="InterPro" id="IPR023366">
    <property type="entry name" value="ATP_synth_asu-like_sf"/>
</dbReference>
<dbReference type="CDD" id="cd00402">
    <property type="entry name" value="Riboflavin_synthase_like"/>
    <property type="match status" value="1"/>
</dbReference>
<evidence type="ECO:0000256" key="6">
    <source>
        <dbReference type="ARBA" id="ARBA00022619"/>
    </source>
</evidence>
<dbReference type="PIRSF" id="PIRSF000498">
    <property type="entry name" value="Riboflavin_syn_A"/>
    <property type="match status" value="1"/>
</dbReference>
<evidence type="ECO:0000256" key="4">
    <source>
        <dbReference type="ARBA" id="ARBA00012827"/>
    </source>
</evidence>
<evidence type="ECO:0000256" key="5">
    <source>
        <dbReference type="ARBA" id="ARBA00013950"/>
    </source>
</evidence>
<dbReference type="Proteomes" id="UP000640786">
    <property type="component" value="Unassembled WGS sequence"/>
</dbReference>
<accession>A0ABR8RDC6</accession>
<evidence type="ECO:0000256" key="3">
    <source>
        <dbReference type="ARBA" id="ARBA00004887"/>
    </source>
</evidence>
<dbReference type="InterPro" id="IPR017938">
    <property type="entry name" value="Riboflavin_synthase-like_b-brl"/>
</dbReference>
<keyword evidence="8" id="KW-0677">Repeat</keyword>
<feature type="repeat" description="Lumazine-binding" evidence="10">
    <location>
        <begin position="97"/>
        <end position="193"/>
    </location>
</feature>
<dbReference type="InterPro" id="IPR026017">
    <property type="entry name" value="Lumazine-bd_dom"/>
</dbReference>
<dbReference type="EC" id="2.5.1.9" evidence="4 9"/>
<evidence type="ECO:0000256" key="7">
    <source>
        <dbReference type="ARBA" id="ARBA00022679"/>
    </source>
</evidence>
<keyword evidence="13" id="KW-1185">Reference proteome</keyword>
<keyword evidence="6" id="KW-0686">Riboflavin biosynthesis</keyword>
<feature type="domain" description="Lumazine-binding" evidence="11">
    <location>
        <begin position="1"/>
        <end position="96"/>
    </location>
</feature>
<dbReference type="PANTHER" id="PTHR21098:SF12">
    <property type="entry name" value="RIBOFLAVIN SYNTHASE"/>
    <property type="match status" value="1"/>
</dbReference>
<dbReference type="NCBIfam" id="NF006767">
    <property type="entry name" value="PRK09289.1"/>
    <property type="match status" value="1"/>
</dbReference>
<dbReference type="EMBL" id="JACSQO010000010">
    <property type="protein sequence ID" value="MBD7945734.1"/>
    <property type="molecule type" value="Genomic_DNA"/>
</dbReference>
<evidence type="ECO:0000256" key="1">
    <source>
        <dbReference type="ARBA" id="ARBA00000968"/>
    </source>
</evidence>
<evidence type="ECO:0000256" key="9">
    <source>
        <dbReference type="NCBIfam" id="TIGR00187"/>
    </source>
</evidence>
<dbReference type="InterPro" id="IPR001783">
    <property type="entry name" value="Lumazine-bd"/>
</dbReference>
<dbReference type="Gene3D" id="2.40.30.20">
    <property type="match status" value="2"/>
</dbReference>